<evidence type="ECO:0000313" key="4">
    <source>
        <dbReference type="Proteomes" id="UP000287823"/>
    </source>
</evidence>
<evidence type="ECO:0000256" key="2">
    <source>
        <dbReference type="SAM" id="Phobius"/>
    </source>
</evidence>
<feature type="transmembrane region" description="Helical" evidence="2">
    <location>
        <begin position="96"/>
        <end position="121"/>
    </location>
</feature>
<dbReference type="EMBL" id="PIPO01000001">
    <property type="protein sequence ID" value="RUO34571.1"/>
    <property type="molecule type" value="Genomic_DNA"/>
</dbReference>
<evidence type="ECO:0000256" key="1">
    <source>
        <dbReference type="SAM" id="MobiDB-lite"/>
    </source>
</evidence>
<protein>
    <recommendedName>
        <fullName evidence="5">Phage holin family protein</fullName>
    </recommendedName>
</protein>
<keyword evidence="4" id="KW-1185">Reference proteome</keyword>
<feature type="region of interest" description="Disordered" evidence="1">
    <location>
        <begin position="1"/>
        <end position="23"/>
    </location>
</feature>
<sequence>MEQDKQQAGPQGPASSTNQTPDSAIGDGLLKEARAVIDEYRLLARDHIRLAALETRQAGESIVRMVVTGMVAGGVAAMTWIALVGAAVAFVVENDWLSASACLLITGLLHAVVVVMLAFVIRKQGRGLLFSAFVQELDPRLTGEADEERPEAQTTPARKHAEQKANSDPTR</sequence>
<feature type="transmembrane region" description="Helical" evidence="2">
    <location>
        <begin position="66"/>
        <end position="90"/>
    </location>
</feature>
<feature type="region of interest" description="Disordered" evidence="1">
    <location>
        <begin position="141"/>
        <end position="171"/>
    </location>
</feature>
<dbReference type="Proteomes" id="UP000287823">
    <property type="component" value="Unassembled WGS sequence"/>
</dbReference>
<keyword evidence="2" id="KW-1133">Transmembrane helix</keyword>
<gene>
    <name evidence="3" type="ORF">CWE14_00795</name>
</gene>
<dbReference type="RefSeq" id="WP_126797636.1">
    <property type="nucleotide sequence ID" value="NZ_PIPO01000001.1"/>
</dbReference>
<proteinExistence type="predicted"/>
<comment type="caution">
    <text evidence="3">The sequence shown here is derived from an EMBL/GenBank/DDBJ whole genome shotgun (WGS) entry which is preliminary data.</text>
</comment>
<reference evidence="3 4" key="1">
    <citation type="journal article" date="2011" name="Front. Microbiol.">
        <title>Genomic signatures of strain selection and enhancement in Bacillus atrophaeus var. globigii, a historical biowarfare simulant.</title>
        <authorList>
            <person name="Gibbons H.S."/>
            <person name="Broomall S.M."/>
            <person name="McNew L.A."/>
            <person name="Daligault H."/>
            <person name="Chapman C."/>
            <person name="Bruce D."/>
            <person name="Karavis M."/>
            <person name="Krepps M."/>
            <person name="McGregor P.A."/>
            <person name="Hong C."/>
            <person name="Park K.H."/>
            <person name="Akmal A."/>
            <person name="Feldman A."/>
            <person name="Lin J.S."/>
            <person name="Chang W.E."/>
            <person name="Higgs B.W."/>
            <person name="Demirev P."/>
            <person name="Lindquist J."/>
            <person name="Liem A."/>
            <person name="Fochler E."/>
            <person name="Read T.D."/>
            <person name="Tapia R."/>
            <person name="Johnson S."/>
            <person name="Bishop-Lilly K.A."/>
            <person name="Detter C."/>
            <person name="Han C."/>
            <person name="Sozhamannan S."/>
            <person name="Rosenzweig C.N."/>
            <person name="Skowronski E.W."/>
        </authorList>
    </citation>
    <scope>NUCLEOTIDE SEQUENCE [LARGE SCALE GENOMIC DNA]</scope>
    <source>
        <strain evidence="3 4">Y4G10-17</strain>
    </source>
</reference>
<dbReference type="InterPro" id="IPR009937">
    <property type="entry name" value="Phage_holin_3_6"/>
</dbReference>
<evidence type="ECO:0008006" key="5">
    <source>
        <dbReference type="Google" id="ProtNLM"/>
    </source>
</evidence>
<dbReference type="Pfam" id="PF07332">
    <property type="entry name" value="Phage_holin_3_6"/>
    <property type="match status" value="1"/>
</dbReference>
<feature type="compositionally biased region" description="Polar residues" evidence="1">
    <location>
        <begin position="1"/>
        <end position="22"/>
    </location>
</feature>
<organism evidence="3 4">
    <name type="scientific">Aliidiomarina soli</name>
    <dbReference type="NCBI Taxonomy" id="1928574"/>
    <lineage>
        <taxon>Bacteria</taxon>
        <taxon>Pseudomonadati</taxon>
        <taxon>Pseudomonadota</taxon>
        <taxon>Gammaproteobacteria</taxon>
        <taxon>Alteromonadales</taxon>
        <taxon>Idiomarinaceae</taxon>
        <taxon>Aliidiomarina</taxon>
    </lineage>
</organism>
<keyword evidence="2" id="KW-0812">Transmembrane</keyword>
<keyword evidence="2" id="KW-0472">Membrane</keyword>
<feature type="compositionally biased region" description="Basic and acidic residues" evidence="1">
    <location>
        <begin position="159"/>
        <end position="171"/>
    </location>
</feature>
<name>A0A432WLG3_9GAMM</name>
<evidence type="ECO:0000313" key="3">
    <source>
        <dbReference type="EMBL" id="RUO34571.1"/>
    </source>
</evidence>
<dbReference type="AlphaFoldDB" id="A0A432WLG3"/>
<accession>A0A432WLG3</accession>